<dbReference type="PANTHER" id="PTHR30478">
    <property type="entry name" value="DNA POLYMERASE III SUBUNIT BETA"/>
    <property type="match status" value="1"/>
</dbReference>
<sequence length="366" mass="40589">MQFSIQREVLLKPLQQVVGVVERRQTLPVLANLLVRASGGEVSFTGTDLEVEMVATTAADGVQEGEITIPARKLFDIVRALPDGAKIDIKLNSDRIALNAGRSRFTLATLPATEFPTIDEIELVERVTLPEEVLRDLMERTAFAMANQDVRYYLNGMLLDLQEHTLRCVATDGHRLALKETRLDSSVSARRQIIIPRKGVNELIGLFESGEGTVELEFGRNHLRVRRGGVQFTSKLIDGRFPDYEAVIPLGADKSATIERDVLRSALQRAAILSNEKYRGVKLELQPGHIKIVAHNPEQEEAQEEVEAETAVSDLAVGFNVGYLLDALGALRGEKVRLNLRDAQSSCLLQEEGNDEARHVVMPLRL</sequence>
<evidence type="ECO:0000256" key="9">
    <source>
        <dbReference type="ARBA" id="ARBA00023125"/>
    </source>
</evidence>
<comment type="similarity">
    <text evidence="2 10">Belongs to the beta sliding clamp family.</text>
</comment>
<keyword evidence="5 10" id="KW-0808">Transferase</keyword>
<dbReference type="Pfam" id="PF02767">
    <property type="entry name" value="DNA_pol3_beta_2"/>
    <property type="match status" value="1"/>
</dbReference>
<evidence type="ECO:0000259" key="13">
    <source>
        <dbReference type="Pfam" id="PF02768"/>
    </source>
</evidence>
<accession>A0A0F3KYY7</accession>
<dbReference type="AlphaFoldDB" id="A0A0F3KYY7"/>
<evidence type="ECO:0000313" key="14">
    <source>
        <dbReference type="EMBL" id="KJV36500.1"/>
    </source>
</evidence>
<name>A0A0F3KYY7_9GAMM</name>
<keyword evidence="15" id="KW-1185">Reference proteome</keyword>
<evidence type="ECO:0000256" key="5">
    <source>
        <dbReference type="ARBA" id="ARBA00022679"/>
    </source>
</evidence>
<evidence type="ECO:0000256" key="1">
    <source>
        <dbReference type="ARBA" id="ARBA00004496"/>
    </source>
</evidence>
<dbReference type="Proteomes" id="UP000033651">
    <property type="component" value="Unassembled WGS sequence"/>
</dbReference>
<dbReference type="PIRSF" id="PIRSF000804">
    <property type="entry name" value="DNA_pol_III_b"/>
    <property type="match status" value="1"/>
</dbReference>
<feature type="domain" description="DNA polymerase III beta sliding clamp central" evidence="12">
    <location>
        <begin position="128"/>
        <end position="243"/>
    </location>
</feature>
<dbReference type="SMART" id="SM00480">
    <property type="entry name" value="POL3Bc"/>
    <property type="match status" value="1"/>
</dbReference>
<evidence type="ECO:0000256" key="8">
    <source>
        <dbReference type="ARBA" id="ARBA00022932"/>
    </source>
</evidence>
<evidence type="ECO:0000259" key="12">
    <source>
        <dbReference type="Pfam" id="PF02767"/>
    </source>
</evidence>
<proteinExistence type="inferred from homology"/>
<evidence type="ECO:0000256" key="10">
    <source>
        <dbReference type="PIRNR" id="PIRNR000804"/>
    </source>
</evidence>
<dbReference type="InterPro" id="IPR022637">
    <property type="entry name" value="DNA_polIII_beta_cen"/>
</dbReference>
<dbReference type="NCBIfam" id="TIGR00663">
    <property type="entry name" value="dnan"/>
    <property type="match status" value="1"/>
</dbReference>
<dbReference type="EMBL" id="JZRB01000007">
    <property type="protein sequence ID" value="KJV36500.1"/>
    <property type="molecule type" value="Genomic_DNA"/>
</dbReference>
<dbReference type="Gene3D" id="3.10.150.10">
    <property type="entry name" value="DNA Polymerase III, subunit A, domain 2"/>
    <property type="match status" value="1"/>
</dbReference>
<comment type="subcellular location">
    <subcellularLocation>
        <location evidence="1 10">Cytoplasm</location>
    </subcellularLocation>
</comment>
<dbReference type="CDD" id="cd00140">
    <property type="entry name" value="beta_clamp"/>
    <property type="match status" value="1"/>
</dbReference>
<evidence type="ECO:0000256" key="7">
    <source>
        <dbReference type="ARBA" id="ARBA00022705"/>
    </source>
</evidence>
<dbReference type="GO" id="GO:0003677">
    <property type="term" value="F:DNA binding"/>
    <property type="evidence" value="ECO:0007669"/>
    <property type="project" value="UniProtKB-UniRule"/>
</dbReference>
<evidence type="ECO:0000259" key="11">
    <source>
        <dbReference type="Pfam" id="PF00712"/>
    </source>
</evidence>
<dbReference type="OrthoDB" id="8421503at2"/>
<protein>
    <recommendedName>
        <fullName evidence="3 10">Beta sliding clamp</fullName>
    </recommendedName>
</protein>
<reference evidence="14 15" key="1">
    <citation type="submission" date="2015-03" db="EMBL/GenBank/DDBJ databases">
        <title>Draft genome sequence of Luteibacter yeojuensis strain SU11.</title>
        <authorList>
            <person name="Sulaiman J."/>
            <person name="Priya K."/>
            <person name="Chan K.-G."/>
        </authorList>
    </citation>
    <scope>NUCLEOTIDE SEQUENCE [LARGE SCALE GENOMIC DNA]</scope>
    <source>
        <strain evidence="14 15">SU11</strain>
    </source>
</reference>
<evidence type="ECO:0000256" key="6">
    <source>
        <dbReference type="ARBA" id="ARBA00022695"/>
    </source>
</evidence>
<dbReference type="GO" id="GO:0005737">
    <property type="term" value="C:cytoplasm"/>
    <property type="evidence" value="ECO:0007669"/>
    <property type="project" value="UniProtKB-SubCell"/>
</dbReference>
<dbReference type="Gene3D" id="3.70.10.10">
    <property type="match status" value="1"/>
</dbReference>
<dbReference type="PATRIC" id="fig|345309.4.peg.3780"/>
<keyword evidence="4 10" id="KW-0963">Cytoplasm</keyword>
<dbReference type="SUPFAM" id="SSF55979">
    <property type="entry name" value="DNA clamp"/>
    <property type="match status" value="3"/>
</dbReference>
<keyword evidence="6 10" id="KW-0548">Nucleotidyltransferase</keyword>
<dbReference type="FunFam" id="3.10.150.10:FF:000001">
    <property type="entry name" value="Beta sliding clamp"/>
    <property type="match status" value="1"/>
</dbReference>
<feature type="domain" description="DNA polymerase III beta sliding clamp C-terminal" evidence="13">
    <location>
        <begin position="247"/>
        <end position="365"/>
    </location>
</feature>
<keyword evidence="8 10" id="KW-0239">DNA-directed DNA polymerase</keyword>
<dbReference type="PANTHER" id="PTHR30478:SF0">
    <property type="entry name" value="BETA SLIDING CLAMP"/>
    <property type="match status" value="1"/>
</dbReference>
<dbReference type="InterPro" id="IPR046938">
    <property type="entry name" value="DNA_clamp_sf"/>
</dbReference>
<dbReference type="GO" id="GO:0009360">
    <property type="term" value="C:DNA polymerase III complex"/>
    <property type="evidence" value="ECO:0007669"/>
    <property type="project" value="InterPro"/>
</dbReference>
<evidence type="ECO:0000313" key="15">
    <source>
        <dbReference type="Proteomes" id="UP000033651"/>
    </source>
</evidence>
<organism evidence="14 15">
    <name type="scientific">Luteibacter yeojuensis</name>
    <dbReference type="NCBI Taxonomy" id="345309"/>
    <lineage>
        <taxon>Bacteria</taxon>
        <taxon>Pseudomonadati</taxon>
        <taxon>Pseudomonadota</taxon>
        <taxon>Gammaproteobacteria</taxon>
        <taxon>Lysobacterales</taxon>
        <taxon>Rhodanobacteraceae</taxon>
        <taxon>Luteibacter</taxon>
    </lineage>
</organism>
<dbReference type="GO" id="GO:0006271">
    <property type="term" value="P:DNA strand elongation involved in DNA replication"/>
    <property type="evidence" value="ECO:0007669"/>
    <property type="project" value="TreeGrafter"/>
</dbReference>
<keyword evidence="7 10" id="KW-0235">DNA replication</keyword>
<dbReference type="InterPro" id="IPR001001">
    <property type="entry name" value="DNA_polIII_beta"/>
</dbReference>
<dbReference type="InterPro" id="IPR022635">
    <property type="entry name" value="DNA_polIII_beta_C"/>
</dbReference>
<dbReference type="Pfam" id="PF00712">
    <property type="entry name" value="DNA_pol3_beta"/>
    <property type="match status" value="1"/>
</dbReference>
<dbReference type="GO" id="GO:0042802">
    <property type="term" value="F:identical protein binding"/>
    <property type="evidence" value="ECO:0007669"/>
    <property type="project" value="UniProtKB-ARBA"/>
</dbReference>
<keyword evidence="9" id="KW-0238">DNA-binding</keyword>
<evidence type="ECO:0000256" key="2">
    <source>
        <dbReference type="ARBA" id="ARBA00010752"/>
    </source>
</evidence>
<comment type="function">
    <text evidence="10">Confers DNA tethering and processivity to DNA polymerases and other proteins. Acts as a clamp, forming a ring around DNA (a reaction catalyzed by the clamp-loading complex) which diffuses in an ATP-independent manner freely and bidirectionally along dsDNA. Initially characterized for its ability to contact the catalytic subunit of DNA polymerase III (Pol III), a complex, multichain enzyme responsible for most of the replicative synthesis in bacteria; Pol III exhibits 3'-5' exonuclease proofreading activity. The beta chain is required for initiation of replication as well as for processivity of DNA replication.</text>
</comment>
<dbReference type="GO" id="GO:0008408">
    <property type="term" value="F:3'-5' exonuclease activity"/>
    <property type="evidence" value="ECO:0007669"/>
    <property type="project" value="InterPro"/>
</dbReference>
<dbReference type="GO" id="GO:0003887">
    <property type="term" value="F:DNA-directed DNA polymerase activity"/>
    <property type="evidence" value="ECO:0007669"/>
    <property type="project" value="UniProtKB-UniRule"/>
</dbReference>
<gene>
    <name evidence="14" type="ORF">VI08_03890</name>
</gene>
<feature type="domain" description="DNA polymerase III beta sliding clamp N-terminal" evidence="11">
    <location>
        <begin position="1"/>
        <end position="119"/>
    </location>
</feature>
<evidence type="ECO:0000256" key="4">
    <source>
        <dbReference type="ARBA" id="ARBA00022490"/>
    </source>
</evidence>
<dbReference type="Pfam" id="PF02768">
    <property type="entry name" value="DNA_pol3_beta_3"/>
    <property type="match status" value="1"/>
</dbReference>
<evidence type="ECO:0000256" key="3">
    <source>
        <dbReference type="ARBA" id="ARBA00021035"/>
    </source>
</evidence>
<dbReference type="InterPro" id="IPR022634">
    <property type="entry name" value="DNA_polIII_beta_N"/>
</dbReference>
<comment type="caution">
    <text evidence="14">The sequence shown here is derived from an EMBL/GenBank/DDBJ whole genome shotgun (WGS) entry which is preliminary data.</text>
</comment>
<dbReference type="RefSeq" id="WP_045828242.1">
    <property type="nucleotide sequence ID" value="NZ_JZRB01000007.1"/>
</dbReference>
<comment type="subunit">
    <text evidence="10">Forms a ring-shaped head-to-tail homodimer around DNA.</text>
</comment>